<dbReference type="OrthoDB" id="2972553at2759"/>
<protein>
    <recommendedName>
        <fullName evidence="3">F-box domain-containing protein</fullName>
    </recommendedName>
</protein>
<gene>
    <name evidence="1" type="ORF">D9758_016503</name>
</gene>
<dbReference type="AlphaFoldDB" id="A0A8H5CLV3"/>
<evidence type="ECO:0000313" key="2">
    <source>
        <dbReference type="Proteomes" id="UP000559256"/>
    </source>
</evidence>
<sequence>MNTPGGGTSNGRCRPLSSAILNALSVGERQRCSGYSLHTDIFLFILGIANHWQREPPFKPRVPEIISPLRPRVPEFDPQFLWYHVQSQTFPLTPPRDQLLWILKDAENDLCDYEEDLQWLEAIVVELRGKRDELRKYIDSCKACLSPIRLLPVEIIAKISMWYQNAHMHGSGRRDFREPLSKSRDESTEVMTALVLGSVCRLWREIAFSTPSLWAQFSLVLTENCEAQQRLLDIYLSRSKEYPLSFHLNVNHQRGNSIIIALLVNQSHRWFSTSWLFLHDEYMSSLGLGARMDLPHLRYIERSFGRVSEEHASCVFAGTKALQTVSFRGMSRFLHSKLCWDQIHCLSIQDFCPGSDFGPSIPVGSLSTLVWHLAQICPILRSLELDIGENYPLVPADGTRGIYLGMLENLCLEEMRWYEVHKLFSVSTFPNLRRVSVLLDTLYAEHEGDPDMNATALSFFISRSGCSITVLRLERLCQNGVDIACNMLRHIPTLNDLIIREDPYRHNPSVMTTVIETLDISGHPVETLSSAGEEQSDLILPILRRLIMEVNADYFEASGFAGMVKSRAVWGSLESARLYLQWSSSTVEGSVTLLQYLKSLQGSGMEIISSTSTIRRYLKDDFPCWP</sequence>
<name>A0A8H5CLV3_9AGAR</name>
<proteinExistence type="predicted"/>
<dbReference type="EMBL" id="JAACJM010000143">
    <property type="protein sequence ID" value="KAF5343306.1"/>
    <property type="molecule type" value="Genomic_DNA"/>
</dbReference>
<keyword evidence="2" id="KW-1185">Reference proteome</keyword>
<evidence type="ECO:0000313" key="1">
    <source>
        <dbReference type="EMBL" id="KAF5343306.1"/>
    </source>
</evidence>
<accession>A0A8H5CLV3</accession>
<evidence type="ECO:0008006" key="3">
    <source>
        <dbReference type="Google" id="ProtNLM"/>
    </source>
</evidence>
<dbReference type="Proteomes" id="UP000559256">
    <property type="component" value="Unassembled WGS sequence"/>
</dbReference>
<comment type="caution">
    <text evidence="1">The sequence shown here is derived from an EMBL/GenBank/DDBJ whole genome shotgun (WGS) entry which is preliminary data.</text>
</comment>
<organism evidence="1 2">
    <name type="scientific">Tetrapyrgos nigripes</name>
    <dbReference type="NCBI Taxonomy" id="182062"/>
    <lineage>
        <taxon>Eukaryota</taxon>
        <taxon>Fungi</taxon>
        <taxon>Dikarya</taxon>
        <taxon>Basidiomycota</taxon>
        <taxon>Agaricomycotina</taxon>
        <taxon>Agaricomycetes</taxon>
        <taxon>Agaricomycetidae</taxon>
        <taxon>Agaricales</taxon>
        <taxon>Marasmiineae</taxon>
        <taxon>Marasmiaceae</taxon>
        <taxon>Tetrapyrgos</taxon>
    </lineage>
</organism>
<reference evidence="1 2" key="1">
    <citation type="journal article" date="2020" name="ISME J.">
        <title>Uncovering the hidden diversity of litter-decomposition mechanisms in mushroom-forming fungi.</title>
        <authorList>
            <person name="Floudas D."/>
            <person name="Bentzer J."/>
            <person name="Ahren D."/>
            <person name="Johansson T."/>
            <person name="Persson P."/>
            <person name="Tunlid A."/>
        </authorList>
    </citation>
    <scope>NUCLEOTIDE SEQUENCE [LARGE SCALE GENOMIC DNA]</scope>
    <source>
        <strain evidence="1 2">CBS 291.85</strain>
    </source>
</reference>